<evidence type="ECO:0000313" key="2">
    <source>
        <dbReference type="Proteomes" id="UP001218218"/>
    </source>
</evidence>
<keyword evidence="2" id="KW-1185">Reference proteome</keyword>
<reference evidence="1" key="1">
    <citation type="submission" date="2023-03" db="EMBL/GenBank/DDBJ databases">
        <title>Massive genome expansion in bonnet fungi (Mycena s.s.) driven by repeated elements and novel gene families across ecological guilds.</title>
        <authorList>
            <consortium name="Lawrence Berkeley National Laboratory"/>
            <person name="Harder C.B."/>
            <person name="Miyauchi S."/>
            <person name="Viragh M."/>
            <person name="Kuo A."/>
            <person name="Thoen E."/>
            <person name="Andreopoulos B."/>
            <person name="Lu D."/>
            <person name="Skrede I."/>
            <person name="Drula E."/>
            <person name="Henrissat B."/>
            <person name="Morin E."/>
            <person name="Kohler A."/>
            <person name="Barry K."/>
            <person name="LaButti K."/>
            <person name="Morin E."/>
            <person name="Salamov A."/>
            <person name="Lipzen A."/>
            <person name="Mereny Z."/>
            <person name="Hegedus B."/>
            <person name="Baldrian P."/>
            <person name="Stursova M."/>
            <person name="Weitz H."/>
            <person name="Taylor A."/>
            <person name="Grigoriev I.V."/>
            <person name="Nagy L.G."/>
            <person name="Martin F."/>
            <person name="Kauserud H."/>
        </authorList>
    </citation>
    <scope>NUCLEOTIDE SEQUENCE</scope>
    <source>
        <strain evidence="1">CBHHK002</strain>
    </source>
</reference>
<evidence type="ECO:0000313" key="1">
    <source>
        <dbReference type="EMBL" id="KAJ7303119.1"/>
    </source>
</evidence>
<accession>A0AAD6Z170</accession>
<sequence length="120" mass="13219">GLCVHDKHLPREVQATLSGVHIPTWAAKPGLFQTNQSLALYNGDICVPGGFVIVRDSQNVGQTFIAREEEIIQQVGSLAIFSSQPDGGLLQRAFIDRVRTRYGLPSIKLSNQWSIYNAKV</sequence>
<proteinExistence type="predicted"/>
<dbReference type="Proteomes" id="UP001218218">
    <property type="component" value="Unassembled WGS sequence"/>
</dbReference>
<organism evidence="1 2">
    <name type="scientific">Mycena albidolilacea</name>
    <dbReference type="NCBI Taxonomy" id="1033008"/>
    <lineage>
        <taxon>Eukaryota</taxon>
        <taxon>Fungi</taxon>
        <taxon>Dikarya</taxon>
        <taxon>Basidiomycota</taxon>
        <taxon>Agaricomycotina</taxon>
        <taxon>Agaricomycetes</taxon>
        <taxon>Agaricomycetidae</taxon>
        <taxon>Agaricales</taxon>
        <taxon>Marasmiineae</taxon>
        <taxon>Mycenaceae</taxon>
        <taxon>Mycena</taxon>
    </lineage>
</organism>
<feature type="non-terminal residue" evidence="1">
    <location>
        <position position="120"/>
    </location>
</feature>
<dbReference type="EMBL" id="JARIHO010000107">
    <property type="protein sequence ID" value="KAJ7303119.1"/>
    <property type="molecule type" value="Genomic_DNA"/>
</dbReference>
<dbReference type="AlphaFoldDB" id="A0AAD6Z170"/>
<gene>
    <name evidence="1" type="ORF">DFH08DRAFT_618141</name>
</gene>
<protein>
    <submittedName>
        <fullName evidence="1">Uncharacterized protein</fullName>
    </submittedName>
</protein>
<comment type="caution">
    <text evidence="1">The sequence shown here is derived from an EMBL/GenBank/DDBJ whole genome shotgun (WGS) entry which is preliminary data.</text>
</comment>
<feature type="non-terminal residue" evidence="1">
    <location>
        <position position="1"/>
    </location>
</feature>
<name>A0AAD6Z170_9AGAR</name>